<dbReference type="GO" id="GO:0003677">
    <property type="term" value="F:DNA binding"/>
    <property type="evidence" value="ECO:0007669"/>
    <property type="project" value="UniProtKB-KW"/>
</dbReference>
<dbReference type="PRINTS" id="PR00035">
    <property type="entry name" value="HTHGNTR"/>
</dbReference>
<dbReference type="Pfam" id="PF00392">
    <property type="entry name" value="GntR"/>
    <property type="match status" value="1"/>
</dbReference>
<keyword evidence="6" id="KW-1185">Reference proteome</keyword>
<reference evidence="5 6" key="1">
    <citation type="submission" date="2019-05" db="EMBL/GenBank/DDBJ databases">
        <title>Pseudorhodobacter turbinis sp. nov., isolated from the gut of the Korean turban shell.</title>
        <authorList>
            <person name="Jeong Y.-S."/>
            <person name="Kang W.-R."/>
            <person name="Bae J.-W."/>
        </authorList>
    </citation>
    <scope>NUCLEOTIDE SEQUENCE [LARGE SCALE GENOMIC DNA]</scope>
    <source>
        <strain evidence="5 6">S12M18</strain>
    </source>
</reference>
<name>A0A4P8EIA6_9RHOB</name>
<dbReference type="PANTHER" id="PTHR43537:SF45">
    <property type="entry name" value="GNTR FAMILY REGULATORY PROTEIN"/>
    <property type="match status" value="1"/>
</dbReference>
<evidence type="ECO:0000313" key="6">
    <source>
        <dbReference type="Proteomes" id="UP000298631"/>
    </source>
</evidence>
<dbReference type="SMART" id="SM00895">
    <property type="entry name" value="FCD"/>
    <property type="match status" value="1"/>
</dbReference>
<dbReference type="PANTHER" id="PTHR43537">
    <property type="entry name" value="TRANSCRIPTIONAL REGULATOR, GNTR FAMILY"/>
    <property type="match status" value="1"/>
</dbReference>
<dbReference type="Gene3D" id="1.20.120.530">
    <property type="entry name" value="GntR ligand-binding domain-like"/>
    <property type="match status" value="1"/>
</dbReference>
<feature type="domain" description="HTH gntR-type" evidence="4">
    <location>
        <begin position="6"/>
        <end position="73"/>
    </location>
</feature>
<dbReference type="InterPro" id="IPR036390">
    <property type="entry name" value="WH_DNA-bd_sf"/>
</dbReference>
<dbReference type="SUPFAM" id="SSF48008">
    <property type="entry name" value="GntR ligand-binding domain-like"/>
    <property type="match status" value="1"/>
</dbReference>
<keyword evidence="1" id="KW-0805">Transcription regulation</keyword>
<dbReference type="OrthoDB" id="7620579at2"/>
<evidence type="ECO:0000313" key="5">
    <source>
        <dbReference type="EMBL" id="QCO56533.1"/>
    </source>
</evidence>
<evidence type="ECO:0000256" key="2">
    <source>
        <dbReference type="ARBA" id="ARBA00023125"/>
    </source>
</evidence>
<dbReference type="Pfam" id="PF07729">
    <property type="entry name" value="FCD"/>
    <property type="match status" value="1"/>
</dbReference>
<dbReference type="InterPro" id="IPR000524">
    <property type="entry name" value="Tscrpt_reg_HTH_GntR"/>
</dbReference>
<dbReference type="RefSeq" id="WP_137194313.1">
    <property type="nucleotide sequence ID" value="NZ_CP039964.1"/>
</dbReference>
<dbReference type="Gene3D" id="1.10.10.10">
    <property type="entry name" value="Winged helix-like DNA-binding domain superfamily/Winged helix DNA-binding domain"/>
    <property type="match status" value="1"/>
</dbReference>
<sequence length="215" mass="23286">MTDIIETLGDSTFKQLKAMILDGRLKAGARLSEKKFADSLGVSRTPVREAIAQLVSEGLAVRSAGGTPVVNSISLNDIMEILHVRSLLECEAARKAALSAQPKDELLSLKSIISGFLTGPRPSAEDHTAIDMQLHSAIARLANSKLLTELIDGLKIKTRMYDQGSLPDRMIPGCHEHIALIDAILDQDPDSAASLMKAHLANARFSIISHIYHPF</sequence>
<gene>
    <name evidence="5" type="ORF">EOK75_06340</name>
</gene>
<accession>A0A4P8EIA6</accession>
<dbReference type="KEGG" id="pseb:EOK75_06340"/>
<organism evidence="5 6">
    <name type="scientific">Pseudorhodobacter turbinis</name>
    <dbReference type="NCBI Taxonomy" id="2500533"/>
    <lineage>
        <taxon>Bacteria</taxon>
        <taxon>Pseudomonadati</taxon>
        <taxon>Pseudomonadota</taxon>
        <taxon>Alphaproteobacteria</taxon>
        <taxon>Rhodobacterales</taxon>
        <taxon>Paracoccaceae</taxon>
        <taxon>Pseudorhodobacter</taxon>
    </lineage>
</organism>
<dbReference type="EMBL" id="CP039964">
    <property type="protein sequence ID" value="QCO56533.1"/>
    <property type="molecule type" value="Genomic_DNA"/>
</dbReference>
<dbReference type="InterPro" id="IPR036388">
    <property type="entry name" value="WH-like_DNA-bd_sf"/>
</dbReference>
<evidence type="ECO:0000256" key="1">
    <source>
        <dbReference type="ARBA" id="ARBA00023015"/>
    </source>
</evidence>
<dbReference type="CDD" id="cd07377">
    <property type="entry name" value="WHTH_GntR"/>
    <property type="match status" value="1"/>
</dbReference>
<dbReference type="Proteomes" id="UP000298631">
    <property type="component" value="Chromosome"/>
</dbReference>
<dbReference type="AlphaFoldDB" id="A0A4P8EIA6"/>
<keyword evidence="3" id="KW-0804">Transcription</keyword>
<keyword evidence="2" id="KW-0238">DNA-binding</keyword>
<proteinExistence type="predicted"/>
<protein>
    <submittedName>
        <fullName evidence="5">GntR family transcriptional regulator</fullName>
    </submittedName>
</protein>
<evidence type="ECO:0000259" key="4">
    <source>
        <dbReference type="PROSITE" id="PS50949"/>
    </source>
</evidence>
<evidence type="ECO:0000256" key="3">
    <source>
        <dbReference type="ARBA" id="ARBA00023163"/>
    </source>
</evidence>
<dbReference type="SMART" id="SM00345">
    <property type="entry name" value="HTH_GNTR"/>
    <property type="match status" value="1"/>
</dbReference>
<dbReference type="InterPro" id="IPR008920">
    <property type="entry name" value="TF_FadR/GntR_C"/>
</dbReference>
<dbReference type="SUPFAM" id="SSF46785">
    <property type="entry name" value="Winged helix' DNA-binding domain"/>
    <property type="match status" value="1"/>
</dbReference>
<dbReference type="GO" id="GO:0003700">
    <property type="term" value="F:DNA-binding transcription factor activity"/>
    <property type="evidence" value="ECO:0007669"/>
    <property type="project" value="InterPro"/>
</dbReference>
<dbReference type="PROSITE" id="PS50949">
    <property type="entry name" value="HTH_GNTR"/>
    <property type="match status" value="1"/>
</dbReference>
<dbReference type="InterPro" id="IPR011711">
    <property type="entry name" value="GntR_C"/>
</dbReference>